<keyword evidence="3" id="KW-1185">Reference proteome</keyword>
<dbReference type="EMBL" id="JAATJE010000001">
    <property type="protein sequence ID" value="NJC32888.1"/>
    <property type="molecule type" value="Genomic_DNA"/>
</dbReference>
<dbReference type="InterPro" id="IPR032710">
    <property type="entry name" value="NTF2-like_dom_sf"/>
</dbReference>
<accession>A0ABX0XI98</accession>
<name>A0ABX0XI98_9SPHN</name>
<evidence type="ECO:0000313" key="3">
    <source>
        <dbReference type="Proteomes" id="UP000734218"/>
    </source>
</evidence>
<dbReference type="CDD" id="cd00531">
    <property type="entry name" value="NTF2_like"/>
    <property type="match status" value="1"/>
</dbReference>
<dbReference type="InterPro" id="IPR037401">
    <property type="entry name" value="SnoaL-like"/>
</dbReference>
<proteinExistence type="predicted"/>
<dbReference type="Pfam" id="PF13577">
    <property type="entry name" value="SnoaL_4"/>
    <property type="match status" value="1"/>
</dbReference>
<protein>
    <submittedName>
        <fullName evidence="2">Uncharacterized protein (TIGR02246 family)</fullName>
    </submittedName>
</protein>
<dbReference type="Proteomes" id="UP000734218">
    <property type="component" value="Unassembled WGS sequence"/>
</dbReference>
<dbReference type="RefSeq" id="WP_245196413.1">
    <property type="nucleotide sequence ID" value="NZ_JAATJE010000001.1"/>
</dbReference>
<dbReference type="Gene3D" id="3.10.450.50">
    <property type="match status" value="1"/>
</dbReference>
<reference evidence="2 3" key="1">
    <citation type="submission" date="2020-03" db="EMBL/GenBank/DDBJ databases">
        <title>Genomic Encyclopedia of Type Strains, Phase IV (KMG-IV): sequencing the most valuable type-strain genomes for metagenomic binning, comparative biology and taxonomic classification.</title>
        <authorList>
            <person name="Goeker M."/>
        </authorList>
    </citation>
    <scope>NUCLEOTIDE SEQUENCE [LARGE SCALE GENOMIC DNA]</scope>
    <source>
        <strain evidence="2 3">DSM 27651</strain>
    </source>
</reference>
<evidence type="ECO:0000313" key="2">
    <source>
        <dbReference type="EMBL" id="NJC32888.1"/>
    </source>
</evidence>
<dbReference type="SUPFAM" id="SSF54427">
    <property type="entry name" value="NTF2-like"/>
    <property type="match status" value="1"/>
</dbReference>
<evidence type="ECO:0000259" key="1">
    <source>
        <dbReference type="Pfam" id="PF13577"/>
    </source>
</evidence>
<feature type="domain" description="SnoaL-like" evidence="1">
    <location>
        <begin position="10"/>
        <end position="132"/>
    </location>
</feature>
<gene>
    <name evidence="2" type="ORF">GGR88_000362</name>
</gene>
<organism evidence="2 3">
    <name type="scientific">Sphingomonas jejuensis</name>
    <dbReference type="NCBI Taxonomy" id="904715"/>
    <lineage>
        <taxon>Bacteria</taxon>
        <taxon>Pseudomonadati</taxon>
        <taxon>Pseudomonadota</taxon>
        <taxon>Alphaproteobacteria</taxon>
        <taxon>Sphingomonadales</taxon>
        <taxon>Sphingomonadaceae</taxon>
        <taxon>Sphingomonas</taxon>
    </lineage>
</organism>
<sequence>MMDDLERRIRRLEAESQIRQLIARYCFTIDDRDHDGIAALFTDDATVTSADGVMNATGIDAIMAQYAGRFTVLGAGAHFMHDVVLDIGDGDEATGRVSGHAELWRRDQMMVCSIRYKDRYRRVADRWLFAAREISFLYYVPLSEYAGILGKRDRNLAYGDPRPADFPEGLPGWAAQAAASG</sequence>
<comment type="caution">
    <text evidence="2">The sequence shown here is derived from an EMBL/GenBank/DDBJ whole genome shotgun (WGS) entry which is preliminary data.</text>
</comment>